<dbReference type="GO" id="GO:0036373">
    <property type="term" value="F:L-fucose mutarotase activity"/>
    <property type="evidence" value="ECO:0007669"/>
    <property type="project" value="UniProtKB-EC"/>
</dbReference>
<dbReference type="Gene3D" id="3.40.1650.10">
    <property type="entry name" value="RbsD-like domain"/>
    <property type="match status" value="1"/>
</dbReference>
<dbReference type="SUPFAM" id="SSF102546">
    <property type="entry name" value="RbsD-like"/>
    <property type="match status" value="1"/>
</dbReference>
<dbReference type="GO" id="GO:0006004">
    <property type="term" value="P:fucose metabolic process"/>
    <property type="evidence" value="ECO:0007669"/>
    <property type="project" value="TreeGrafter"/>
</dbReference>
<organism evidence="4 5">
    <name type="scientific">Paenibacillus abyssi</name>
    <dbReference type="NCBI Taxonomy" id="1340531"/>
    <lineage>
        <taxon>Bacteria</taxon>
        <taxon>Bacillati</taxon>
        <taxon>Bacillota</taxon>
        <taxon>Bacilli</taxon>
        <taxon>Bacillales</taxon>
        <taxon>Paenibacillaceae</taxon>
        <taxon>Paenibacillus</taxon>
    </lineage>
</organism>
<dbReference type="Proteomes" id="UP000644756">
    <property type="component" value="Unassembled WGS sequence"/>
</dbReference>
<dbReference type="RefSeq" id="WP_188529934.1">
    <property type="nucleotide sequence ID" value="NZ_BMGR01000003.1"/>
</dbReference>
<comment type="caution">
    <text evidence="4">The sequence shown here is derived from an EMBL/GenBank/DDBJ whole genome shotgun (WGS) entry which is preliminary data.</text>
</comment>
<comment type="catalytic activity">
    <reaction evidence="3">
        <text>alpha-L-fucose = beta-L-fucose</text>
        <dbReference type="Rhea" id="RHEA:25580"/>
        <dbReference type="ChEBI" id="CHEBI:42548"/>
        <dbReference type="ChEBI" id="CHEBI:42589"/>
        <dbReference type="EC" id="5.1.3.29"/>
    </reaction>
</comment>
<dbReference type="NCBIfam" id="NF011949">
    <property type="entry name" value="PRK15420.1"/>
    <property type="match status" value="1"/>
</dbReference>
<keyword evidence="2 4" id="KW-0413">Isomerase</keyword>
<evidence type="ECO:0000313" key="5">
    <source>
        <dbReference type="Proteomes" id="UP000644756"/>
    </source>
</evidence>
<gene>
    <name evidence="4" type="primary">fucU</name>
    <name evidence="4" type="ORF">GCM10010916_12050</name>
</gene>
<reference evidence="4" key="2">
    <citation type="submission" date="2020-09" db="EMBL/GenBank/DDBJ databases">
        <authorList>
            <person name="Sun Q."/>
            <person name="Zhou Y."/>
        </authorList>
    </citation>
    <scope>NUCLEOTIDE SEQUENCE</scope>
    <source>
        <strain evidence="4">CGMCC 1.12987</strain>
    </source>
</reference>
<dbReference type="Pfam" id="PF05025">
    <property type="entry name" value="RbsD_FucU"/>
    <property type="match status" value="1"/>
</dbReference>
<dbReference type="GO" id="GO:0062193">
    <property type="term" value="F:D-ribose pyranase activity"/>
    <property type="evidence" value="ECO:0007669"/>
    <property type="project" value="UniProtKB-EC"/>
</dbReference>
<dbReference type="PANTHER" id="PTHR31690:SF4">
    <property type="entry name" value="FUCOSE MUTAROTASE"/>
    <property type="match status" value="1"/>
</dbReference>
<reference evidence="4" key="1">
    <citation type="journal article" date="2014" name="Int. J. Syst. Evol. Microbiol.">
        <title>Complete genome sequence of Corynebacterium casei LMG S-19264T (=DSM 44701T), isolated from a smear-ripened cheese.</title>
        <authorList>
            <consortium name="US DOE Joint Genome Institute (JGI-PGF)"/>
            <person name="Walter F."/>
            <person name="Albersmeier A."/>
            <person name="Kalinowski J."/>
            <person name="Ruckert C."/>
        </authorList>
    </citation>
    <scope>NUCLEOTIDE SEQUENCE</scope>
    <source>
        <strain evidence="4">CGMCC 1.12987</strain>
    </source>
</reference>
<name>A0A917FQQ2_9BACL</name>
<dbReference type="GO" id="GO:0042806">
    <property type="term" value="F:fucose binding"/>
    <property type="evidence" value="ECO:0007669"/>
    <property type="project" value="TreeGrafter"/>
</dbReference>
<keyword evidence="5" id="KW-1185">Reference proteome</keyword>
<evidence type="ECO:0000256" key="1">
    <source>
        <dbReference type="ARBA" id="ARBA00000223"/>
    </source>
</evidence>
<sequence>MLKGIPKIISPELLKILMEMGHGDEIVLSDANFPAASMAQRIVRCDGHPIPELLDAIMQLFPLDQYVAKPAALMGVVPGDKVETPIWKEYQHIISRHGGPEEVFEMVERFEFYDRSKQAYAIVATGESALYANIILKKGVITNG</sequence>
<comment type="catalytic activity">
    <reaction evidence="1">
        <text>beta-D-ribopyranose = beta-D-ribofuranose</text>
        <dbReference type="Rhea" id="RHEA:25432"/>
        <dbReference type="ChEBI" id="CHEBI:27476"/>
        <dbReference type="ChEBI" id="CHEBI:47002"/>
        <dbReference type="EC" id="5.4.99.62"/>
    </reaction>
</comment>
<dbReference type="PANTHER" id="PTHR31690">
    <property type="entry name" value="FUCOSE MUTAROTASE"/>
    <property type="match status" value="1"/>
</dbReference>
<dbReference type="InterPro" id="IPR007721">
    <property type="entry name" value="RbsD_FucU"/>
</dbReference>
<proteinExistence type="predicted"/>
<dbReference type="EMBL" id="BMGR01000003">
    <property type="protein sequence ID" value="GGF96389.1"/>
    <property type="molecule type" value="Genomic_DNA"/>
</dbReference>
<dbReference type="InterPro" id="IPR050443">
    <property type="entry name" value="RbsD/FucU_mutarotase"/>
</dbReference>
<evidence type="ECO:0000313" key="4">
    <source>
        <dbReference type="EMBL" id="GGF96389.1"/>
    </source>
</evidence>
<dbReference type="InterPro" id="IPR023750">
    <property type="entry name" value="RbsD-like_sf"/>
</dbReference>
<evidence type="ECO:0000256" key="3">
    <source>
        <dbReference type="ARBA" id="ARBA00036324"/>
    </source>
</evidence>
<protein>
    <submittedName>
        <fullName evidence="4">Fucose isomerase</fullName>
    </submittedName>
</protein>
<evidence type="ECO:0000256" key="2">
    <source>
        <dbReference type="ARBA" id="ARBA00023235"/>
    </source>
</evidence>
<accession>A0A917FQQ2</accession>
<dbReference type="AlphaFoldDB" id="A0A917FQQ2"/>